<proteinExistence type="predicted"/>
<gene>
    <name evidence="2" type="ORF">ABS642_00795</name>
</gene>
<sequence length="409" mass="43835">MTAAPAAEGGRHGRNQRAGNHVQPAELRGAALQREPRRHPLLSAIGGLTGGEEVKSTEFEWQTSDLRAPEENRSRLEGAAAQNSDQRVRANVTNVVEIHQETVEVSYTKQAATGQTSGTNNEQTNPVQAELPWQIQQALKAKATDIEASFILGQYQKPADNTTPRKTRGILAAITTNVIDLGAATRSVSAATDTITDTATPLLNGDAVRFTSVGASTTLKANRVYYVVAQTTNAFKVASVPNGTPINIGTATVSVSKLATTAPNKNTYDGLFQMVFDNGGMRESATQTIVVGSTQKRQLSAAYAAAYGKYQESSREVGGVNFTTITSDFGTFNIMLDRWMPADTVAVLSLEQLIPKFLRIPDKGHFFEEPLAKVGASDRVQIYGEIGLQYGNEKAHGVLRGLSVSVPNA</sequence>
<evidence type="ECO:0000313" key="2">
    <source>
        <dbReference type="EMBL" id="XBX80703.1"/>
    </source>
</evidence>
<dbReference type="EMBL" id="CP158357">
    <property type="protein sequence ID" value="XBX80703.1"/>
    <property type="molecule type" value="Genomic_DNA"/>
</dbReference>
<feature type="compositionally biased region" description="Basic and acidic residues" evidence="1">
    <location>
        <begin position="67"/>
        <end position="76"/>
    </location>
</feature>
<protein>
    <submittedName>
        <fullName evidence="2">DUF5309 family protein</fullName>
    </submittedName>
</protein>
<reference evidence="2" key="1">
    <citation type="submission" date="2024-06" db="EMBL/GenBank/DDBJ databases">
        <title>Draft genome sequence of Microbacterium sp. strain A8/3-1, isolated from Oxytropis tragacanthoides Fisch. ex DC. Root nodules in the Altai region of Russia.</title>
        <authorList>
            <person name="Sazanova A."/>
            <person name="Guro P."/>
            <person name="Kuznetsova I."/>
            <person name="Belimov A."/>
            <person name="Safronova V."/>
        </authorList>
    </citation>
    <scope>NUCLEOTIDE SEQUENCE</scope>
    <source>
        <strain evidence="2">A8/3-1</strain>
    </source>
</reference>
<feature type="region of interest" description="Disordered" evidence="1">
    <location>
        <begin position="1"/>
        <end position="87"/>
    </location>
</feature>
<name>A0AAU7W4P0_9MICO</name>
<dbReference type="InterPro" id="IPR035198">
    <property type="entry name" value="SU10_MCP"/>
</dbReference>
<dbReference type="Pfam" id="PF17236">
    <property type="entry name" value="SU10_MCP"/>
    <property type="match status" value="1"/>
</dbReference>
<organism evidence="2">
    <name type="scientific">Microbacterium sp. A8/3-1</name>
    <dbReference type="NCBI Taxonomy" id="3160749"/>
    <lineage>
        <taxon>Bacteria</taxon>
        <taxon>Bacillati</taxon>
        <taxon>Actinomycetota</taxon>
        <taxon>Actinomycetes</taxon>
        <taxon>Micrococcales</taxon>
        <taxon>Microbacteriaceae</taxon>
        <taxon>Microbacterium</taxon>
    </lineage>
</organism>
<evidence type="ECO:0000256" key="1">
    <source>
        <dbReference type="SAM" id="MobiDB-lite"/>
    </source>
</evidence>
<dbReference type="AlphaFoldDB" id="A0AAU7W4P0"/>
<accession>A0AAU7W4P0</accession>
<dbReference type="RefSeq" id="WP_350353485.1">
    <property type="nucleotide sequence ID" value="NZ_CP158357.1"/>
</dbReference>